<organism evidence="2 3">
    <name type="scientific">Leersia perrieri</name>
    <dbReference type="NCBI Taxonomy" id="77586"/>
    <lineage>
        <taxon>Eukaryota</taxon>
        <taxon>Viridiplantae</taxon>
        <taxon>Streptophyta</taxon>
        <taxon>Embryophyta</taxon>
        <taxon>Tracheophyta</taxon>
        <taxon>Spermatophyta</taxon>
        <taxon>Magnoliopsida</taxon>
        <taxon>Liliopsida</taxon>
        <taxon>Poales</taxon>
        <taxon>Poaceae</taxon>
        <taxon>BOP clade</taxon>
        <taxon>Oryzoideae</taxon>
        <taxon>Oryzeae</taxon>
        <taxon>Oryzinae</taxon>
        <taxon>Leersia</taxon>
    </lineage>
</organism>
<reference evidence="3" key="2">
    <citation type="submission" date="2013-12" db="EMBL/GenBank/DDBJ databases">
        <authorList>
            <person name="Yu Y."/>
            <person name="Lee S."/>
            <person name="de Baynast K."/>
            <person name="Wissotski M."/>
            <person name="Liu L."/>
            <person name="Talag J."/>
            <person name="Goicoechea J."/>
            <person name="Angelova A."/>
            <person name="Jetty R."/>
            <person name="Kudrna D."/>
            <person name="Golser W."/>
            <person name="Rivera L."/>
            <person name="Zhang J."/>
            <person name="Wing R."/>
        </authorList>
    </citation>
    <scope>NUCLEOTIDE SEQUENCE</scope>
</reference>
<evidence type="ECO:0000313" key="2">
    <source>
        <dbReference type="EnsemblPlants" id="LPERR10G00890.1"/>
    </source>
</evidence>
<reference evidence="2" key="3">
    <citation type="submission" date="2015-04" db="UniProtKB">
        <authorList>
            <consortium name="EnsemblPlants"/>
        </authorList>
    </citation>
    <scope>IDENTIFICATION</scope>
</reference>
<protein>
    <submittedName>
        <fullName evidence="2">Uncharacterized protein</fullName>
    </submittedName>
</protein>
<evidence type="ECO:0000313" key="3">
    <source>
        <dbReference type="Proteomes" id="UP000032180"/>
    </source>
</evidence>
<keyword evidence="3" id="KW-1185">Reference proteome</keyword>
<dbReference type="Proteomes" id="UP000032180">
    <property type="component" value="Chromosome 10"/>
</dbReference>
<sequence>MGFPSLKEFVLVCSSYTGRAYLTLENGAMPKLEKLDIPFHISMAKSQGANHSDTEVATAAIRKEANVNPNHPRLAIVEAYTKESSSKESDDMDEIGDEQGVADN</sequence>
<accession>A0A0D9XHH1</accession>
<dbReference type="EnsemblPlants" id="LPERR10G00890.1">
    <property type="protein sequence ID" value="LPERR10G00890.1"/>
    <property type="gene ID" value="LPERR10G00890"/>
</dbReference>
<evidence type="ECO:0000256" key="1">
    <source>
        <dbReference type="SAM" id="MobiDB-lite"/>
    </source>
</evidence>
<dbReference type="STRING" id="77586.A0A0D9XHH1"/>
<dbReference type="Gramene" id="LPERR10G00890.1">
    <property type="protein sequence ID" value="LPERR10G00890.1"/>
    <property type="gene ID" value="LPERR10G00890"/>
</dbReference>
<name>A0A0D9XHH1_9ORYZ</name>
<feature type="region of interest" description="Disordered" evidence="1">
    <location>
        <begin position="81"/>
        <end position="104"/>
    </location>
</feature>
<dbReference type="AlphaFoldDB" id="A0A0D9XHH1"/>
<proteinExistence type="predicted"/>
<dbReference type="HOGENOM" id="CLU_2253986_0_0_1"/>
<reference evidence="2 3" key="1">
    <citation type="submission" date="2012-08" db="EMBL/GenBank/DDBJ databases">
        <title>Oryza genome evolution.</title>
        <authorList>
            <person name="Wing R.A."/>
        </authorList>
    </citation>
    <scope>NUCLEOTIDE SEQUENCE</scope>
</reference>